<feature type="region of interest" description="Disordered" evidence="1">
    <location>
        <begin position="428"/>
        <end position="491"/>
    </location>
</feature>
<sequence length="491" mass="50974">MSLPSELQLGPHVLRLLPVSRDATVAPGARRCSDSLLTSFCFVGELLPPGTADVGGTAGVVWYYSPLFHFERKRIRVEESVIEAALSTAVSARRHADVNSPLLDCGCVVESVPSEVSSAAPEAEAAASVSVLPAVFLRLGMSTTFREYRLVAVDAQEAPDAALVLSAEPCAERDAMTVAGADNGEAPVAVHRPPLLHVLTAKRPTLTPIDTRLRGSGLLSRLRLTHMLGAQLRRSGDPASGATAQENLHIEDGVATPVLPSPAAAGPSSATYTAPTPLRPPDDDRGDAPPEAALLMPVSLAVKDTPTTPRSLRDAAASAWAASTKPCVAPEDDAAKDATHSHHLHHASHGGAASSVSSAFLSSSLFFSCVASQAATSVLSASRSMAAEIDGRPSSSTGASGSSGRFLDDPHVQSRETTCLLSAACTPLSRSTSLPAPPTGPKSRPARRPRLRPRGSAPAGWSQSAHVPHAASTPSIQLELTQEESATLPPW</sequence>
<proteinExistence type="predicted"/>
<dbReference type="AlphaFoldDB" id="A0AAW0ERB0"/>
<feature type="region of interest" description="Disordered" evidence="1">
    <location>
        <begin position="256"/>
        <end position="290"/>
    </location>
</feature>
<evidence type="ECO:0000313" key="3">
    <source>
        <dbReference type="Proteomes" id="UP001430356"/>
    </source>
</evidence>
<evidence type="ECO:0000256" key="1">
    <source>
        <dbReference type="SAM" id="MobiDB-lite"/>
    </source>
</evidence>
<feature type="compositionally biased region" description="Low complexity" evidence="1">
    <location>
        <begin position="394"/>
        <end position="404"/>
    </location>
</feature>
<protein>
    <submittedName>
        <fullName evidence="2">Uncharacterized protein</fullName>
    </submittedName>
</protein>
<feature type="region of interest" description="Disordered" evidence="1">
    <location>
        <begin position="388"/>
        <end position="410"/>
    </location>
</feature>
<dbReference type="EMBL" id="JAECZO010000064">
    <property type="protein sequence ID" value="KAK7195904.1"/>
    <property type="molecule type" value="Genomic_DNA"/>
</dbReference>
<name>A0AAW0ERB0_9TRYP</name>
<feature type="region of interest" description="Disordered" evidence="1">
    <location>
        <begin position="331"/>
        <end position="350"/>
    </location>
</feature>
<reference evidence="2 3" key="1">
    <citation type="journal article" date="2021" name="MBio">
        <title>A New Model Trypanosomatid, Novymonas esmeraldas: Genomic Perception of Its 'Candidatus Pandoraea novymonadis' Endosymbiont.</title>
        <authorList>
            <person name="Zakharova A."/>
            <person name="Saura A."/>
            <person name="Butenko A."/>
            <person name="Podesvova L."/>
            <person name="Warmusova S."/>
            <person name="Kostygov A.Y."/>
            <person name="Nenarokova A."/>
            <person name="Lukes J."/>
            <person name="Opperdoes F.R."/>
            <person name="Yurchenko V."/>
        </authorList>
    </citation>
    <scope>NUCLEOTIDE SEQUENCE [LARGE SCALE GENOMIC DNA]</scope>
    <source>
        <strain evidence="2 3">E262AT.01</strain>
    </source>
</reference>
<feature type="compositionally biased region" description="Low complexity" evidence="1">
    <location>
        <begin position="261"/>
        <end position="276"/>
    </location>
</feature>
<keyword evidence="3" id="KW-1185">Reference proteome</keyword>
<organism evidence="2 3">
    <name type="scientific">Novymonas esmeraldas</name>
    <dbReference type="NCBI Taxonomy" id="1808958"/>
    <lineage>
        <taxon>Eukaryota</taxon>
        <taxon>Discoba</taxon>
        <taxon>Euglenozoa</taxon>
        <taxon>Kinetoplastea</taxon>
        <taxon>Metakinetoplastina</taxon>
        <taxon>Trypanosomatida</taxon>
        <taxon>Trypanosomatidae</taxon>
        <taxon>Novymonas</taxon>
    </lineage>
</organism>
<dbReference type="Proteomes" id="UP001430356">
    <property type="component" value="Unassembled WGS sequence"/>
</dbReference>
<feature type="compositionally biased region" description="Polar residues" evidence="1">
    <location>
        <begin position="472"/>
        <end position="485"/>
    </location>
</feature>
<gene>
    <name evidence="2" type="ORF">NESM_000523100</name>
</gene>
<accession>A0AAW0ERB0</accession>
<comment type="caution">
    <text evidence="2">The sequence shown here is derived from an EMBL/GenBank/DDBJ whole genome shotgun (WGS) entry which is preliminary data.</text>
</comment>
<evidence type="ECO:0000313" key="2">
    <source>
        <dbReference type="EMBL" id="KAK7195904.1"/>
    </source>
</evidence>
<feature type="compositionally biased region" description="Basic residues" evidence="1">
    <location>
        <begin position="444"/>
        <end position="453"/>
    </location>
</feature>